<keyword evidence="2" id="KW-1185">Reference proteome</keyword>
<protein>
    <submittedName>
        <fullName evidence="1">Uncharacterized protein</fullName>
    </submittedName>
</protein>
<organism evidence="1 2">
    <name type="scientific">Cinchona calisaya</name>
    <dbReference type="NCBI Taxonomy" id="153742"/>
    <lineage>
        <taxon>Eukaryota</taxon>
        <taxon>Viridiplantae</taxon>
        <taxon>Streptophyta</taxon>
        <taxon>Embryophyta</taxon>
        <taxon>Tracheophyta</taxon>
        <taxon>Spermatophyta</taxon>
        <taxon>Magnoliopsida</taxon>
        <taxon>eudicotyledons</taxon>
        <taxon>Gunneridae</taxon>
        <taxon>Pentapetalae</taxon>
        <taxon>asterids</taxon>
        <taxon>lamiids</taxon>
        <taxon>Gentianales</taxon>
        <taxon>Rubiaceae</taxon>
        <taxon>Cinchonoideae</taxon>
        <taxon>Cinchoneae</taxon>
        <taxon>Cinchona</taxon>
    </lineage>
</organism>
<dbReference type="Proteomes" id="UP001630127">
    <property type="component" value="Unassembled WGS sequence"/>
</dbReference>
<gene>
    <name evidence="1" type="ORF">ACH5RR_029286</name>
</gene>
<dbReference type="AlphaFoldDB" id="A0ABD2YR78"/>
<accession>A0ABD2YR78</accession>
<comment type="caution">
    <text evidence="1">The sequence shown here is derived from an EMBL/GenBank/DDBJ whole genome shotgun (WGS) entry which is preliminary data.</text>
</comment>
<sequence>MEIDPSAAIQSSIVVPADEVDLARAREKENAAVAAAKVFSTIAKDTTIMTNAPVYGLVNNGVAVYASKPTSNLATQGNFTASSLDSGVDVGTIGPSKYILALPSNANAKGNVGKTPLVVRETMLGNENMLSSNPTLDNNLMDVDDDLINSNLSNNASINDDGKISLSKILITYDNKEDSFKEVHLDLKTKMIIAQVKPAKLRPANAFQRNSLSYYFEHIEEVEKVDNFIGDGVALLSPQDNLQ</sequence>
<name>A0ABD2YR78_9GENT</name>
<evidence type="ECO:0000313" key="2">
    <source>
        <dbReference type="Proteomes" id="UP001630127"/>
    </source>
</evidence>
<reference evidence="1 2" key="1">
    <citation type="submission" date="2024-11" db="EMBL/GenBank/DDBJ databases">
        <title>A near-complete genome assembly of Cinchona calisaya.</title>
        <authorList>
            <person name="Lian D.C."/>
            <person name="Zhao X.W."/>
            <person name="Wei L."/>
        </authorList>
    </citation>
    <scope>NUCLEOTIDE SEQUENCE [LARGE SCALE GENOMIC DNA]</scope>
    <source>
        <tissue evidence="1">Nenye</tissue>
    </source>
</reference>
<dbReference type="EMBL" id="JBJUIK010000012">
    <property type="protein sequence ID" value="KAL3509885.1"/>
    <property type="molecule type" value="Genomic_DNA"/>
</dbReference>
<proteinExistence type="predicted"/>
<evidence type="ECO:0000313" key="1">
    <source>
        <dbReference type="EMBL" id="KAL3509885.1"/>
    </source>
</evidence>